<keyword evidence="3" id="KW-1185">Reference proteome</keyword>
<dbReference type="Proteomes" id="UP000014541">
    <property type="component" value="Unassembled WGS sequence"/>
</dbReference>
<dbReference type="AlphaFoldDB" id="S3KGJ3"/>
<dbReference type="STRING" id="1125699.HMPREF9194_01703"/>
<dbReference type="Pfam" id="PF13320">
    <property type="entry name" value="GH123_cat"/>
    <property type="match status" value="1"/>
</dbReference>
<gene>
    <name evidence="2" type="ORF">HMPREF9194_01703</name>
</gene>
<name>S3KGJ3_TREMA</name>
<dbReference type="eggNOG" id="ENOG502Z7VY">
    <property type="taxonomic scope" value="Bacteria"/>
</dbReference>
<sequence length="553" mass="62746">MSAFEFFLASSLEKVFADSRPKPLYDYTFNGLIGDRIAFQLVYSVHGNHGRSPLPEFDVTVSGIDVPVRLRDVISVPSHYPVTDKRDKNYLRTAPGLYPDLLVPSSGKIKPVSDQFGSVWIDVDLSSAKAGNYRLCVAVRSESNTSLSKELYADLEVIDCELPGQKLIHTEWFHTDCLADFYAVPVFSEAHWKIIGNFIHAAAHDCGINMLLTPIFTPPLDTAVGGERTTVQLVSVTKTKGVYSFNFTLLERWCRLCKKEGITYLEIAHFFTQWGAESTPKIMANVDGVETKLFGWHTAADSAAYKKFLTAFIPELIRVLHDEGFDKKHIIFHVSDEPHEQHLRSYLKAKKIIIPLLKGYTVMDALSSYDFYKKGVVSHPIPSNDHIQPFIDHKVKDLWVYYCVSQSVDVPNRFFSMPSSRNRIMGVLLYLYNIKGFLHWGFNFYNTQFSKKHINPFITTDCGFAFPSGDAFLVYPAPDGSAYASIRNEVQMEAFADLRALQKAESLAGRSKVCDIIHEGLDYPITFTKYPLESEYLTQLRYKINTCIRSYTE</sequence>
<dbReference type="OrthoDB" id="197680at2"/>
<evidence type="ECO:0000259" key="1">
    <source>
        <dbReference type="Pfam" id="PF13320"/>
    </source>
</evidence>
<accession>S3KGJ3</accession>
<reference evidence="2 3" key="1">
    <citation type="submission" date="2013-04" db="EMBL/GenBank/DDBJ databases">
        <title>The Genome Sequence of Treponema maltophilum ATCC 51939.</title>
        <authorList>
            <consortium name="The Broad Institute Genomics Platform"/>
            <person name="Earl A."/>
            <person name="Ward D."/>
            <person name="Feldgarden M."/>
            <person name="Gevers D."/>
            <person name="Leonetti C."/>
            <person name="Blanton J.M."/>
            <person name="Dewhirst F.E."/>
            <person name="Izard J."/>
            <person name="Walker B."/>
            <person name="Young S."/>
            <person name="Zeng Q."/>
            <person name="Gargeya S."/>
            <person name="Fitzgerald M."/>
            <person name="Haas B."/>
            <person name="Abouelleil A."/>
            <person name="Allen A.W."/>
            <person name="Alvarado L."/>
            <person name="Arachchi H.M."/>
            <person name="Berlin A.M."/>
            <person name="Chapman S.B."/>
            <person name="Gainer-Dewar J."/>
            <person name="Goldberg J."/>
            <person name="Griggs A."/>
            <person name="Gujja S."/>
            <person name="Hansen M."/>
            <person name="Howarth C."/>
            <person name="Imamovic A."/>
            <person name="Ireland A."/>
            <person name="Larimer J."/>
            <person name="McCowan C."/>
            <person name="Murphy C."/>
            <person name="Pearson M."/>
            <person name="Poon T.W."/>
            <person name="Priest M."/>
            <person name="Roberts A."/>
            <person name="Saif S."/>
            <person name="Shea T."/>
            <person name="Sisk P."/>
            <person name="Sykes S."/>
            <person name="Wortman J."/>
            <person name="Nusbaum C."/>
            <person name="Birren B."/>
        </authorList>
    </citation>
    <scope>NUCLEOTIDE SEQUENCE [LARGE SCALE GENOMIC DNA]</scope>
    <source>
        <strain evidence="2 3">ATCC 51939</strain>
    </source>
</reference>
<feature type="domain" description="Glycoside hydrolase 123 catalytic" evidence="1">
    <location>
        <begin position="172"/>
        <end position="502"/>
    </location>
</feature>
<evidence type="ECO:0000313" key="3">
    <source>
        <dbReference type="Proteomes" id="UP000014541"/>
    </source>
</evidence>
<comment type="caution">
    <text evidence="2">The sequence shown here is derived from an EMBL/GenBank/DDBJ whole genome shotgun (WGS) entry which is preliminary data.</text>
</comment>
<organism evidence="2 3">
    <name type="scientific">Treponema maltophilum ATCC 51939</name>
    <dbReference type="NCBI Taxonomy" id="1125699"/>
    <lineage>
        <taxon>Bacteria</taxon>
        <taxon>Pseudomonadati</taxon>
        <taxon>Spirochaetota</taxon>
        <taxon>Spirochaetia</taxon>
        <taxon>Spirochaetales</taxon>
        <taxon>Treponemataceae</taxon>
        <taxon>Treponema</taxon>
    </lineage>
</organism>
<protein>
    <recommendedName>
        <fullName evidence="1">Glycoside hydrolase 123 catalytic domain-containing protein</fullName>
    </recommendedName>
</protein>
<dbReference type="InterPro" id="IPR025150">
    <property type="entry name" value="GH123_cat"/>
</dbReference>
<proteinExistence type="predicted"/>
<dbReference type="RefSeq" id="WP_016525968.1">
    <property type="nucleotide sequence ID" value="NZ_KE332518.1"/>
</dbReference>
<dbReference type="EMBL" id="ATFF01000006">
    <property type="protein sequence ID" value="EPF31357.1"/>
    <property type="molecule type" value="Genomic_DNA"/>
</dbReference>
<dbReference type="HOGENOM" id="CLU_036180_0_0_12"/>
<dbReference type="PATRIC" id="fig|1125699.3.peg.1718"/>
<evidence type="ECO:0000313" key="2">
    <source>
        <dbReference type="EMBL" id="EPF31357.1"/>
    </source>
</evidence>